<dbReference type="PANTHER" id="PTHR11373">
    <property type="entry name" value="DEOXYNUCLEOSIDE TRIPHOSPHATE TRIPHOSPHOHYDROLASE"/>
    <property type="match status" value="1"/>
</dbReference>
<organism evidence="3 4">
    <name type="scientific">Vanrija pseudolonga</name>
    <dbReference type="NCBI Taxonomy" id="143232"/>
    <lineage>
        <taxon>Eukaryota</taxon>
        <taxon>Fungi</taxon>
        <taxon>Dikarya</taxon>
        <taxon>Basidiomycota</taxon>
        <taxon>Agaricomycotina</taxon>
        <taxon>Tremellomycetes</taxon>
        <taxon>Trichosporonales</taxon>
        <taxon>Trichosporonaceae</taxon>
        <taxon>Vanrija</taxon>
    </lineage>
</organism>
<dbReference type="PANTHER" id="PTHR11373:SF4">
    <property type="entry name" value="DEOXYNUCLEOSIDE TRIPHOSPHATE TRIPHOSPHOHYDROLASE SAMHD1"/>
    <property type="match status" value="1"/>
</dbReference>
<sequence length="385" mass="40899">MTTTAATASTTAAAASAPKPNPPTAHGELDLELPLAHLAPPNTAVRTGHFQTLRPTSSGLEIKDAIHGTHVLHEPVLLSLLASEPLRRLAGVHQHGVTGLVGLTAPVSRLEHSLGALLLVRAVGGSLEEQVAALLHDVSHTVLSHVVDAAFPKGPRGSFHEDNKARYVATTELPALLAAHGYATAGGTAGVLDEEAYPLVERPAPRLCADRLDYGLRDAVAFGKLSLSHARAVVADLVAFPSATAPDRVLALSDAELALTLARAYGQCDADVWANPAHVVMYRRTGALILSMVESGRVAEAELWALSDDEFWAALRARATDEERKTLDSLENEVPEGQGLSKRTKIRTLDPDVVVGSAASPLSSVRPEWGVERAAYIRQREAERR</sequence>
<gene>
    <name evidence="3" type="primary">ydhJ</name>
    <name evidence="3" type="ORF">LOC62_06G007973</name>
</gene>
<evidence type="ECO:0000313" key="4">
    <source>
        <dbReference type="Proteomes" id="UP000827549"/>
    </source>
</evidence>
<dbReference type="InterPro" id="IPR003607">
    <property type="entry name" value="HD/PDEase_dom"/>
</dbReference>
<feature type="compositionally biased region" description="Low complexity" evidence="1">
    <location>
        <begin position="1"/>
        <end position="17"/>
    </location>
</feature>
<feature type="region of interest" description="Disordered" evidence="1">
    <location>
        <begin position="1"/>
        <end position="28"/>
    </location>
</feature>
<proteinExistence type="predicted"/>
<evidence type="ECO:0000259" key="2">
    <source>
        <dbReference type="SMART" id="SM00471"/>
    </source>
</evidence>
<evidence type="ECO:0000256" key="1">
    <source>
        <dbReference type="SAM" id="MobiDB-lite"/>
    </source>
</evidence>
<dbReference type="GO" id="GO:0008832">
    <property type="term" value="F:dGTPase activity"/>
    <property type="evidence" value="ECO:0007669"/>
    <property type="project" value="TreeGrafter"/>
</dbReference>
<reference evidence="3" key="1">
    <citation type="submission" date="2023-10" db="EMBL/GenBank/DDBJ databases">
        <authorList>
            <person name="Noh H."/>
        </authorList>
    </citation>
    <scope>NUCLEOTIDE SEQUENCE</scope>
    <source>
        <strain evidence="3">DUCC4014</strain>
    </source>
</reference>
<dbReference type="InterPro" id="IPR050135">
    <property type="entry name" value="dGTPase-like"/>
</dbReference>
<dbReference type="EMBL" id="CP086719">
    <property type="protein sequence ID" value="WOO84457.1"/>
    <property type="molecule type" value="Genomic_DNA"/>
</dbReference>
<dbReference type="SUPFAM" id="SSF109604">
    <property type="entry name" value="HD-domain/PDEase-like"/>
    <property type="match status" value="1"/>
</dbReference>
<keyword evidence="4" id="KW-1185">Reference proteome</keyword>
<dbReference type="CDD" id="cd00077">
    <property type="entry name" value="HDc"/>
    <property type="match status" value="1"/>
</dbReference>
<protein>
    <submittedName>
        <fullName evidence="3">Purtative protein YdhJ</fullName>
    </submittedName>
</protein>
<dbReference type="RefSeq" id="XP_062630483.1">
    <property type="nucleotide sequence ID" value="XM_062774499.1"/>
</dbReference>
<dbReference type="Proteomes" id="UP000827549">
    <property type="component" value="Chromosome 6"/>
</dbReference>
<accession>A0AAF0YDL7</accession>
<dbReference type="SMART" id="SM00471">
    <property type="entry name" value="HDc"/>
    <property type="match status" value="1"/>
</dbReference>
<feature type="domain" description="HD/PDEase" evidence="2">
    <location>
        <begin position="105"/>
        <end position="224"/>
    </location>
</feature>
<name>A0AAF0YDL7_9TREE</name>
<dbReference type="GO" id="GO:0006203">
    <property type="term" value="P:dGTP catabolic process"/>
    <property type="evidence" value="ECO:0007669"/>
    <property type="project" value="TreeGrafter"/>
</dbReference>
<evidence type="ECO:0000313" key="3">
    <source>
        <dbReference type="EMBL" id="WOO84457.1"/>
    </source>
</evidence>
<dbReference type="GeneID" id="87811143"/>
<dbReference type="Gene3D" id="1.10.3210.10">
    <property type="entry name" value="Hypothetical protein af1432"/>
    <property type="match status" value="1"/>
</dbReference>
<dbReference type="AlphaFoldDB" id="A0AAF0YDL7"/>
<dbReference type="GO" id="GO:0005634">
    <property type="term" value="C:nucleus"/>
    <property type="evidence" value="ECO:0007669"/>
    <property type="project" value="TreeGrafter"/>
</dbReference>